<proteinExistence type="predicted"/>
<accession>A0AAW7DT98</accession>
<sequence>MQLDSIKLGSLEWVDEFDWDAVAQETDRSVSGVFLVQGGQKKYGRPITLRSNSGEWTPLSVVRQLELLRDSYGRVMVLRVPDGREFHVIFNRDESPLEAQQLFRHDVPEPDHLYEVAVRLITVEPPNPEP</sequence>
<reference evidence="1" key="2">
    <citation type="journal article" date="2022" name="Sci. Total Environ.">
        <title>Prevalence, transmission, and molecular epidemiology of tet(X)-positive bacteria among humans, animals, and environmental niches in China: An epidemiological, and genomic-based study.</title>
        <authorList>
            <person name="Dong N."/>
            <person name="Zeng Y."/>
            <person name="Cai C."/>
            <person name="Sun C."/>
            <person name="Lu J."/>
            <person name="Liu C."/>
            <person name="Zhou H."/>
            <person name="Sun Q."/>
            <person name="Shu L."/>
            <person name="Wang H."/>
            <person name="Wang Y."/>
            <person name="Wang S."/>
            <person name="Wu C."/>
            <person name="Chan E.W."/>
            <person name="Chen G."/>
            <person name="Shen Z."/>
            <person name="Chen S."/>
            <person name="Zhang R."/>
        </authorList>
    </citation>
    <scope>NUCLEOTIDE SEQUENCE</scope>
    <source>
        <strain evidence="1">DF46-2-2</strain>
    </source>
</reference>
<dbReference type="EMBL" id="JACANB010000008">
    <property type="protein sequence ID" value="MDM1697089.1"/>
    <property type="molecule type" value="Genomic_DNA"/>
</dbReference>
<dbReference type="Proteomes" id="UP001173465">
    <property type="component" value="Unassembled WGS sequence"/>
</dbReference>
<name>A0AAW7DT98_9GAMM</name>
<comment type="caution">
    <text evidence="1">The sequence shown here is derived from an EMBL/GenBank/DDBJ whole genome shotgun (WGS) entry which is preliminary data.</text>
</comment>
<reference evidence="1" key="1">
    <citation type="submission" date="2020-06" db="EMBL/GenBank/DDBJ databases">
        <authorList>
            <person name="Dong N."/>
        </authorList>
    </citation>
    <scope>NUCLEOTIDE SEQUENCE</scope>
    <source>
        <strain evidence="1">DF46-2-2</strain>
    </source>
</reference>
<evidence type="ECO:0000313" key="2">
    <source>
        <dbReference type="Proteomes" id="UP001173465"/>
    </source>
</evidence>
<gene>
    <name evidence="1" type="ORF">HX099_10530</name>
</gene>
<dbReference type="AlphaFoldDB" id="A0AAW7DT98"/>
<organism evidence="1 2">
    <name type="scientific">Thiopseudomonas alkaliphila</name>
    <dbReference type="NCBI Taxonomy" id="1697053"/>
    <lineage>
        <taxon>Bacteria</taxon>
        <taxon>Pseudomonadati</taxon>
        <taxon>Pseudomonadota</taxon>
        <taxon>Gammaproteobacteria</taxon>
        <taxon>Pseudomonadales</taxon>
        <taxon>Pseudomonadaceae</taxon>
        <taxon>Thiopseudomonas</taxon>
    </lineage>
</organism>
<protein>
    <submittedName>
        <fullName evidence="1">Uncharacterized protein</fullName>
    </submittedName>
</protein>
<dbReference type="RefSeq" id="WP_286594347.1">
    <property type="nucleotide sequence ID" value="NZ_JACANB010000008.1"/>
</dbReference>
<evidence type="ECO:0000313" key="1">
    <source>
        <dbReference type="EMBL" id="MDM1697089.1"/>
    </source>
</evidence>